<keyword evidence="2" id="KW-1185">Reference proteome</keyword>
<organism evidence="1 2">
    <name type="scientific">Trichonephila inaurata madagascariensis</name>
    <dbReference type="NCBI Taxonomy" id="2747483"/>
    <lineage>
        <taxon>Eukaryota</taxon>
        <taxon>Metazoa</taxon>
        <taxon>Ecdysozoa</taxon>
        <taxon>Arthropoda</taxon>
        <taxon>Chelicerata</taxon>
        <taxon>Arachnida</taxon>
        <taxon>Araneae</taxon>
        <taxon>Araneomorphae</taxon>
        <taxon>Entelegynae</taxon>
        <taxon>Araneoidea</taxon>
        <taxon>Nephilidae</taxon>
        <taxon>Trichonephila</taxon>
        <taxon>Trichonephila inaurata</taxon>
    </lineage>
</organism>
<dbReference type="EMBL" id="BMAV01012985">
    <property type="protein sequence ID" value="GFY60130.1"/>
    <property type="molecule type" value="Genomic_DNA"/>
</dbReference>
<comment type="caution">
    <text evidence="1">The sequence shown here is derived from an EMBL/GenBank/DDBJ whole genome shotgun (WGS) entry which is preliminary data.</text>
</comment>
<gene>
    <name evidence="1" type="ORF">TNIN_454261</name>
</gene>
<evidence type="ECO:0000313" key="2">
    <source>
        <dbReference type="Proteomes" id="UP000886998"/>
    </source>
</evidence>
<protein>
    <submittedName>
        <fullName evidence="1">Uncharacterized protein</fullName>
    </submittedName>
</protein>
<name>A0A8X6XWY9_9ARAC</name>
<evidence type="ECO:0000313" key="1">
    <source>
        <dbReference type="EMBL" id="GFY60130.1"/>
    </source>
</evidence>
<dbReference type="Proteomes" id="UP000886998">
    <property type="component" value="Unassembled WGS sequence"/>
</dbReference>
<dbReference type="AlphaFoldDB" id="A0A8X6XWY9"/>
<dbReference type="OrthoDB" id="412981at2759"/>
<accession>A0A8X6XWY9</accession>
<proteinExistence type="predicted"/>
<sequence length="142" mass="15881">MYCRFHSELSSDHNPVDSISPELQNFEMPPPQLNTTWEYFSLISLPTPIISNSPLQILPRVDSQVNHLTNEILNAHAELPLNSFYHTGSHMFRVSSKILSKNVIKLGKPGNSQTPAPQAELNRLQNKIKEKSTTTDPTSMGG</sequence>
<reference evidence="1" key="1">
    <citation type="submission" date="2020-08" db="EMBL/GenBank/DDBJ databases">
        <title>Multicomponent nature underlies the extraordinary mechanical properties of spider dragline silk.</title>
        <authorList>
            <person name="Kono N."/>
            <person name="Nakamura H."/>
            <person name="Mori M."/>
            <person name="Yoshida Y."/>
            <person name="Ohtoshi R."/>
            <person name="Malay A.D."/>
            <person name="Moran D.A.P."/>
            <person name="Tomita M."/>
            <person name="Numata K."/>
            <person name="Arakawa K."/>
        </authorList>
    </citation>
    <scope>NUCLEOTIDE SEQUENCE</scope>
</reference>